<evidence type="ECO:0000256" key="5">
    <source>
        <dbReference type="ARBA" id="ARBA00022679"/>
    </source>
</evidence>
<dbReference type="GO" id="GO:0042802">
    <property type="term" value="F:identical protein binding"/>
    <property type="evidence" value="ECO:0007669"/>
    <property type="project" value="TreeGrafter"/>
</dbReference>
<dbReference type="InterPro" id="IPR004839">
    <property type="entry name" value="Aminotransferase_I/II_large"/>
</dbReference>
<organism evidence="8 9">
    <name type="scientific">Bacillus inaquosorum</name>
    <dbReference type="NCBI Taxonomy" id="483913"/>
    <lineage>
        <taxon>Bacteria</taxon>
        <taxon>Bacillati</taxon>
        <taxon>Bacillota</taxon>
        <taxon>Bacilli</taxon>
        <taxon>Bacillales</taxon>
        <taxon>Bacillaceae</taxon>
        <taxon>Bacillus</taxon>
    </lineage>
</organism>
<dbReference type="Pfam" id="PF00155">
    <property type="entry name" value="Aminotran_1_2"/>
    <property type="match status" value="1"/>
</dbReference>
<proteinExistence type="inferred from homology"/>
<dbReference type="AlphaFoldDB" id="A0A9Q4HS38"/>
<dbReference type="PANTHER" id="PTHR11879:SF22">
    <property type="entry name" value="ASPARTATE AMINOTRANSFERASE, MITOCHONDRIAL"/>
    <property type="match status" value="1"/>
</dbReference>
<reference evidence="8" key="1">
    <citation type="submission" date="2022-02" db="EMBL/GenBank/DDBJ databases">
        <title>Crop Bioprotection Bacillus Genome Sequencing.</title>
        <authorList>
            <person name="Dunlap C."/>
        </authorList>
    </citation>
    <scope>NUCLEOTIDE SEQUENCE</scope>
    <source>
        <strain evidence="8">T20C13</strain>
    </source>
</reference>
<dbReference type="CDD" id="cd00609">
    <property type="entry name" value="AAT_like"/>
    <property type="match status" value="1"/>
</dbReference>
<accession>A0A9Q4HS38</accession>
<evidence type="ECO:0000256" key="2">
    <source>
        <dbReference type="ARBA" id="ARBA00007441"/>
    </source>
</evidence>
<feature type="domain" description="Aminotransferase class I/classII large" evidence="7">
    <location>
        <begin position="37"/>
        <end position="406"/>
    </location>
</feature>
<evidence type="ECO:0000313" key="9">
    <source>
        <dbReference type="Proteomes" id="UP001066278"/>
    </source>
</evidence>
<dbReference type="EMBL" id="JALAXJ010000015">
    <property type="protein sequence ID" value="MCY9230470.1"/>
    <property type="molecule type" value="Genomic_DNA"/>
</dbReference>
<name>A0A9Q4HS38_9BACI</name>
<keyword evidence="6" id="KW-0663">Pyridoxal phosphate</keyword>
<evidence type="ECO:0000256" key="4">
    <source>
        <dbReference type="ARBA" id="ARBA00022576"/>
    </source>
</evidence>
<evidence type="ECO:0000256" key="6">
    <source>
        <dbReference type="ARBA" id="ARBA00022898"/>
    </source>
</evidence>
<evidence type="ECO:0000256" key="1">
    <source>
        <dbReference type="ARBA" id="ARBA00001933"/>
    </source>
</evidence>
<comment type="caution">
    <text evidence="8">The sequence shown here is derived from an EMBL/GenBank/DDBJ whole genome shotgun (WGS) entry which is preliminary data.</text>
</comment>
<keyword evidence="4 8" id="KW-0032">Aminotransferase</keyword>
<dbReference type="Gene3D" id="3.90.1150.10">
    <property type="entry name" value="Aspartate Aminotransferase, domain 1"/>
    <property type="match status" value="1"/>
</dbReference>
<keyword evidence="5" id="KW-0808">Transferase</keyword>
<dbReference type="GO" id="GO:0008483">
    <property type="term" value="F:transaminase activity"/>
    <property type="evidence" value="ECO:0007669"/>
    <property type="project" value="UniProtKB-KW"/>
</dbReference>
<sequence>MESRVAAHAKGKVYVDKLFGTGMAAKQAIIQYGKENVIDASMGTIADDDGNIVCLPSVEELFRSIPIQDMISYSPVAGLPSFLEAAVTHTFGESRPDAYIRAVASAGGAGAISNVIWNYSNFGDTILTHDWYWTPYETICKETGRHLMTFSLLDADMTFNLTSFSHMVSHLLVKQDHVVIILNSPNHNPTGYSLSDHEWDEIIKHVILESAKKSSKTITLLIDIAYIDFTKDPVNARSFMKKFSTLPSNIVVTFAFSMSKGFTVYGQRTGALIGVSSSKSVAEEFENAVLVTSRSRWSNVNRGCMTLLSAIYNDKMLLNKVNTDREAYQTLIAKRTEVFINEAHQIGLSILPYHSGFFITIPCSHPDEASEMLAAQNIFAPPLSKGIRIAACSVPLAQMHGLAAKIKHAITISDAVK</sequence>
<dbReference type="Gene3D" id="3.40.640.10">
    <property type="entry name" value="Type I PLP-dependent aspartate aminotransferase-like (Major domain)"/>
    <property type="match status" value="1"/>
</dbReference>
<gene>
    <name evidence="8" type="ORF">MOE99_14150</name>
</gene>
<dbReference type="InterPro" id="IPR015424">
    <property type="entry name" value="PyrdxlP-dep_Trfase"/>
</dbReference>
<evidence type="ECO:0000259" key="7">
    <source>
        <dbReference type="Pfam" id="PF00155"/>
    </source>
</evidence>
<dbReference type="RefSeq" id="WP_268279282.1">
    <property type="nucleotide sequence ID" value="NZ_JALAJB010000006.1"/>
</dbReference>
<evidence type="ECO:0000256" key="3">
    <source>
        <dbReference type="ARBA" id="ARBA00011738"/>
    </source>
</evidence>
<dbReference type="InterPro" id="IPR015421">
    <property type="entry name" value="PyrdxlP-dep_Trfase_major"/>
</dbReference>
<comment type="cofactor">
    <cofactor evidence="1">
        <name>pyridoxal 5'-phosphate</name>
        <dbReference type="ChEBI" id="CHEBI:597326"/>
    </cofactor>
</comment>
<dbReference type="SUPFAM" id="SSF53383">
    <property type="entry name" value="PLP-dependent transferases"/>
    <property type="match status" value="1"/>
</dbReference>
<dbReference type="GO" id="GO:0006520">
    <property type="term" value="P:amino acid metabolic process"/>
    <property type="evidence" value="ECO:0007669"/>
    <property type="project" value="InterPro"/>
</dbReference>
<dbReference type="Proteomes" id="UP001066278">
    <property type="component" value="Unassembled WGS sequence"/>
</dbReference>
<evidence type="ECO:0000313" key="8">
    <source>
        <dbReference type="EMBL" id="MCY9230470.1"/>
    </source>
</evidence>
<comment type="similarity">
    <text evidence="2">Belongs to the class-I pyridoxal-phosphate-dependent aminotransferase family.</text>
</comment>
<dbReference type="GO" id="GO:0030170">
    <property type="term" value="F:pyridoxal phosphate binding"/>
    <property type="evidence" value="ECO:0007669"/>
    <property type="project" value="InterPro"/>
</dbReference>
<protein>
    <submittedName>
        <fullName evidence="8">Aminotransferase class I/II-fold pyridoxal phosphate-dependent enzyme</fullName>
    </submittedName>
</protein>
<dbReference type="InterPro" id="IPR000796">
    <property type="entry name" value="Asp_trans"/>
</dbReference>
<dbReference type="InterPro" id="IPR015422">
    <property type="entry name" value="PyrdxlP-dep_Trfase_small"/>
</dbReference>
<comment type="subunit">
    <text evidence="3">Homodimer.</text>
</comment>
<dbReference type="PANTHER" id="PTHR11879">
    <property type="entry name" value="ASPARTATE AMINOTRANSFERASE"/>
    <property type="match status" value="1"/>
</dbReference>